<comment type="caution">
    <text evidence="1">The sequence shown here is derived from an EMBL/GenBank/DDBJ whole genome shotgun (WGS) entry which is preliminary data.</text>
</comment>
<reference evidence="1" key="1">
    <citation type="journal article" date="2020" name="mSystems">
        <title>Genome- and Community-Level Interaction Insights into Carbon Utilization and Element Cycling Functions of Hydrothermarchaeota in Hydrothermal Sediment.</title>
        <authorList>
            <person name="Zhou Z."/>
            <person name="Liu Y."/>
            <person name="Xu W."/>
            <person name="Pan J."/>
            <person name="Luo Z.H."/>
            <person name="Li M."/>
        </authorList>
    </citation>
    <scope>NUCLEOTIDE SEQUENCE [LARGE SCALE GENOMIC DNA]</scope>
    <source>
        <strain evidence="1">SpSt-609</strain>
    </source>
</reference>
<dbReference type="EMBL" id="DSZY01000005">
    <property type="protein sequence ID" value="HGU39714.1"/>
    <property type="molecule type" value="Genomic_DNA"/>
</dbReference>
<sequence>MKVLFDPNFVFNELIEYHAPVIIQSRERNLIDLHSLSIINFLGLAPTTKGSSEVNDLILLWLEFPDELATDIKPNPNVFELNDENFEKFKISNHISLKHLQHTLSTSKRMLKIENSVDNLYMLISLCTEYVLQNRQFFEDKKFEVLLEILVFFEIKRLTESYNLSLHMPQPFLFQIDLSKTRYETAYKFINDFEKLSEYLTSKVGELFSIAKEKIRILDRLFSSVDRKSLTKLIYTFSSFEEIISDLEYLKNLVGQLESCIREKR</sequence>
<gene>
    <name evidence="1" type="ORF">ENT77_00710</name>
</gene>
<accession>A0A7C4CCP6</accession>
<protein>
    <submittedName>
        <fullName evidence="1">Uncharacterized protein</fullName>
    </submittedName>
</protein>
<evidence type="ECO:0000313" key="1">
    <source>
        <dbReference type="EMBL" id="HGU39714.1"/>
    </source>
</evidence>
<organism evidence="1">
    <name type="scientific">Fervidobacterium thailandense</name>
    <dbReference type="NCBI Taxonomy" id="1008305"/>
    <lineage>
        <taxon>Bacteria</taxon>
        <taxon>Thermotogati</taxon>
        <taxon>Thermotogota</taxon>
        <taxon>Thermotogae</taxon>
        <taxon>Thermotogales</taxon>
        <taxon>Fervidobacteriaceae</taxon>
        <taxon>Fervidobacterium</taxon>
    </lineage>
</organism>
<dbReference type="AlphaFoldDB" id="A0A7C4CCP6"/>
<proteinExistence type="predicted"/>
<name>A0A7C4CCP6_9BACT</name>